<dbReference type="GO" id="GO:0016614">
    <property type="term" value="F:oxidoreductase activity, acting on CH-OH group of donors"/>
    <property type="evidence" value="ECO:0007669"/>
    <property type="project" value="InterPro"/>
</dbReference>
<keyword evidence="2" id="KW-0325">Glycoprotein</keyword>
<keyword evidence="5" id="KW-0285">Flavoprotein</keyword>
<feature type="binding site" evidence="4">
    <location>
        <begin position="539"/>
        <end position="540"/>
    </location>
    <ligand>
        <name>FAD</name>
        <dbReference type="ChEBI" id="CHEBI:57692"/>
    </ligand>
</feature>
<protein>
    <submittedName>
        <fullName evidence="8">GMC oxidoreductase</fullName>
    </submittedName>
</protein>
<evidence type="ECO:0000259" key="7">
    <source>
        <dbReference type="PROSITE" id="PS00623"/>
    </source>
</evidence>
<dbReference type="SUPFAM" id="SSF54373">
    <property type="entry name" value="FAD-linked reductases, C-terminal domain"/>
    <property type="match status" value="1"/>
</dbReference>
<keyword evidence="6" id="KW-0732">Signal</keyword>
<dbReference type="SUPFAM" id="SSF51905">
    <property type="entry name" value="FAD/NAD(P)-binding domain"/>
    <property type="match status" value="1"/>
</dbReference>
<dbReference type="InterPro" id="IPR036188">
    <property type="entry name" value="FAD/NAD-bd_sf"/>
</dbReference>
<dbReference type="InParanoid" id="A0A2J6SUB7"/>
<dbReference type="AlphaFoldDB" id="A0A2J6SUB7"/>
<dbReference type="InterPro" id="IPR000172">
    <property type="entry name" value="GMC_OxRdtase_N"/>
</dbReference>
<evidence type="ECO:0000256" key="4">
    <source>
        <dbReference type="PIRSR" id="PIRSR000137-2"/>
    </source>
</evidence>
<sequence>MVSISVSLLGALFALVSAQQGRLYSSSFAIPGNASYDYVVVGGGTAGLAIAARLAETASVAVIEAGGLYEIENGNQSVVPYYALTMGVLSTSTSYARQPLVDWDLISEPLKGAGNKRIHYARGKTLGGSSAINTMGYHRGTVGTHQRWADLVGDDSYKWENVLPYFKKSTTFTPPNLAKRFPANATVLYDPTAFDNSLHGPVQISYGNWIDVTTTWLAVAMESIGLPLFPKGFSSGTLSGWGSWVTDEIKPEDATRSSSEASYLRQAIADPNSKITVYTHTQASKIHFDSGKNANGVLVNTAGFEYTILATEEVILSAGVFHSPQLLMLSGIGPRATLESFNIPVLSDLTGVGQNLWDQIFFDVLSGVNLPAFIPNPAAEAVALGQYLQDQEGPYSSAGGFIAFEKIPKSLRKNFTQRTKDMLSTLPDDWPEIEYIVLAFPGANSTIGAISATIEAPFSRGTVTISSSSIKDPPIIDMNWLSDPADGELLVAAFKRCREGWNSPAIQQIRVGPEIAPGLAVQTDGEILAWIRLNLGIQWHASSSCKMGKKGDRMAVVDSKARVFGVNGLRVVDNSAIPISIPGHPSGTVYMFAEKIADDVKNRR</sequence>
<dbReference type="PANTHER" id="PTHR11552:SF138">
    <property type="entry name" value="DEHYDROGENASE PKFF-RELATED"/>
    <property type="match status" value="1"/>
</dbReference>
<dbReference type="Gene3D" id="3.50.50.60">
    <property type="entry name" value="FAD/NAD(P)-binding domain"/>
    <property type="match status" value="1"/>
</dbReference>
<dbReference type="PANTHER" id="PTHR11552">
    <property type="entry name" value="GLUCOSE-METHANOL-CHOLINE GMC OXIDOREDUCTASE"/>
    <property type="match status" value="1"/>
</dbReference>
<evidence type="ECO:0000256" key="1">
    <source>
        <dbReference type="ARBA" id="ARBA00010790"/>
    </source>
</evidence>
<comment type="similarity">
    <text evidence="1 5">Belongs to the GMC oxidoreductase family.</text>
</comment>
<feature type="domain" description="Glucose-methanol-choline oxidoreductase N-terminal" evidence="7">
    <location>
        <begin position="123"/>
        <end position="146"/>
    </location>
</feature>
<dbReference type="Pfam" id="PF00732">
    <property type="entry name" value="GMC_oxred_N"/>
    <property type="match status" value="1"/>
</dbReference>
<evidence type="ECO:0000256" key="2">
    <source>
        <dbReference type="ARBA" id="ARBA00023180"/>
    </source>
</evidence>
<feature type="signal peptide" evidence="6">
    <location>
        <begin position="1"/>
        <end position="18"/>
    </location>
</feature>
<gene>
    <name evidence="8" type="ORF">K444DRAFT_128333</name>
</gene>
<proteinExistence type="inferred from homology"/>
<dbReference type="PIRSF" id="PIRSF000137">
    <property type="entry name" value="Alcohol_oxidase"/>
    <property type="match status" value="1"/>
</dbReference>
<evidence type="ECO:0000313" key="8">
    <source>
        <dbReference type="EMBL" id="PMD54362.1"/>
    </source>
</evidence>
<name>A0A2J6SUB7_9HELO</name>
<dbReference type="EMBL" id="KZ613865">
    <property type="protein sequence ID" value="PMD54362.1"/>
    <property type="molecule type" value="Genomic_DNA"/>
</dbReference>
<feature type="chain" id="PRO_5014425470" evidence="6">
    <location>
        <begin position="19"/>
        <end position="604"/>
    </location>
</feature>
<dbReference type="OrthoDB" id="269227at2759"/>
<dbReference type="PROSITE" id="PS00623">
    <property type="entry name" value="GMC_OXRED_1"/>
    <property type="match status" value="1"/>
</dbReference>
<evidence type="ECO:0000256" key="5">
    <source>
        <dbReference type="RuleBase" id="RU003968"/>
    </source>
</evidence>
<keyword evidence="9" id="KW-1185">Reference proteome</keyword>
<dbReference type="InterPro" id="IPR012132">
    <property type="entry name" value="GMC_OxRdtase"/>
</dbReference>
<evidence type="ECO:0000256" key="6">
    <source>
        <dbReference type="SAM" id="SignalP"/>
    </source>
</evidence>
<dbReference type="InterPro" id="IPR007867">
    <property type="entry name" value="GMC_OxRtase_C"/>
</dbReference>
<dbReference type="Gene3D" id="3.30.560.10">
    <property type="entry name" value="Glucose Oxidase, domain 3"/>
    <property type="match status" value="1"/>
</dbReference>
<dbReference type="STRING" id="1095630.A0A2J6SUB7"/>
<organism evidence="8 9">
    <name type="scientific">Hyaloscypha bicolor E</name>
    <dbReference type="NCBI Taxonomy" id="1095630"/>
    <lineage>
        <taxon>Eukaryota</taxon>
        <taxon>Fungi</taxon>
        <taxon>Dikarya</taxon>
        <taxon>Ascomycota</taxon>
        <taxon>Pezizomycotina</taxon>
        <taxon>Leotiomycetes</taxon>
        <taxon>Helotiales</taxon>
        <taxon>Hyaloscyphaceae</taxon>
        <taxon>Hyaloscypha</taxon>
        <taxon>Hyaloscypha bicolor</taxon>
    </lineage>
</organism>
<keyword evidence="4 5" id="KW-0274">FAD</keyword>
<accession>A0A2J6SUB7</accession>
<dbReference type="RefSeq" id="XP_024731266.1">
    <property type="nucleotide sequence ID" value="XM_024870434.1"/>
</dbReference>
<dbReference type="Pfam" id="PF05199">
    <property type="entry name" value="GMC_oxred_C"/>
    <property type="match status" value="1"/>
</dbReference>
<dbReference type="GO" id="GO:0050660">
    <property type="term" value="F:flavin adenine dinucleotide binding"/>
    <property type="evidence" value="ECO:0007669"/>
    <property type="project" value="InterPro"/>
</dbReference>
<dbReference type="GO" id="GO:0044550">
    <property type="term" value="P:secondary metabolite biosynthetic process"/>
    <property type="evidence" value="ECO:0007669"/>
    <property type="project" value="TreeGrafter"/>
</dbReference>
<evidence type="ECO:0000313" key="9">
    <source>
        <dbReference type="Proteomes" id="UP000235371"/>
    </source>
</evidence>
<comment type="cofactor">
    <cofactor evidence="4">
        <name>FAD</name>
        <dbReference type="ChEBI" id="CHEBI:57692"/>
    </cofactor>
</comment>
<feature type="active site" description="Proton acceptor" evidence="3">
    <location>
        <position position="584"/>
    </location>
</feature>
<dbReference type="Proteomes" id="UP000235371">
    <property type="component" value="Unassembled WGS sequence"/>
</dbReference>
<evidence type="ECO:0000256" key="3">
    <source>
        <dbReference type="PIRSR" id="PIRSR000137-1"/>
    </source>
</evidence>
<reference evidence="8 9" key="1">
    <citation type="submission" date="2016-04" db="EMBL/GenBank/DDBJ databases">
        <title>A degradative enzymes factory behind the ericoid mycorrhizal symbiosis.</title>
        <authorList>
            <consortium name="DOE Joint Genome Institute"/>
            <person name="Martino E."/>
            <person name="Morin E."/>
            <person name="Grelet G."/>
            <person name="Kuo A."/>
            <person name="Kohler A."/>
            <person name="Daghino S."/>
            <person name="Barry K."/>
            <person name="Choi C."/>
            <person name="Cichocki N."/>
            <person name="Clum A."/>
            <person name="Copeland A."/>
            <person name="Hainaut M."/>
            <person name="Haridas S."/>
            <person name="Labutti K."/>
            <person name="Lindquist E."/>
            <person name="Lipzen A."/>
            <person name="Khouja H.-R."/>
            <person name="Murat C."/>
            <person name="Ohm R."/>
            <person name="Olson A."/>
            <person name="Spatafora J."/>
            <person name="Veneault-Fourrey C."/>
            <person name="Henrissat B."/>
            <person name="Grigoriev I."/>
            <person name="Martin F."/>
            <person name="Perotto S."/>
        </authorList>
    </citation>
    <scope>NUCLEOTIDE SEQUENCE [LARGE SCALE GENOMIC DNA]</scope>
    <source>
        <strain evidence="8 9">E</strain>
    </source>
</reference>
<dbReference type="GeneID" id="36578516"/>
<feature type="active site" description="Proton donor" evidence="3">
    <location>
        <position position="540"/>
    </location>
</feature>